<evidence type="ECO:0000313" key="1">
    <source>
        <dbReference type="EMBL" id="GAA6169335.1"/>
    </source>
</evidence>
<name>A0ABQ0ACI6_9GAMM</name>
<evidence type="ECO:0000313" key="2">
    <source>
        <dbReference type="Proteomes" id="UP001465153"/>
    </source>
</evidence>
<sequence length="78" mass="9080">MLLCAENSSLSADKVERVFSVLITLFTIRDMFDGSTEFKCVDTNTQKPNRRVIYWLLGITNFLKIIRMFKRNTNDNAN</sequence>
<dbReference type="EMBL" id="BAABWN010000011">
    <property type="protein sequence ID" value="GAA6169335.1"/>
    <property type="molecule type" value="Genomic_DNA"/>
</dbReference>
<accession>A0ABQ0ACI6</accession>
<gene>
    <name evidence="1" type="ORF">NBRC116591_31460</name>
</gene>
<keyword evidence="2" id="KW-1185">Reference proteome</keyword>
<comment type="caution">
    <text evidence="1">The sequence shown here is derived from an EMBL/GenBank/DDBJ whole genome shotgun (WGS) entry which is preliminary data.</text>
</comment>
<reference evidence="1 2" key="1">
    <citation type="submission" date="2024-04" db="EMBL/GenBank/DDBJ databases">
        <title>Draft genome sequence of Sessilibacter corallicola NBRC 116591.</title>
        <authorList>
            <person name="Miyakawa T."/>
            <person name="Kusuya Y."/>
            <person name="Miura T."/>
        </authorList>
    </citation>
    <scope>NUCLEOTIDE SEQUENCE [LARGE SCALE GENOMIC DNA]</scope>
    <source>
        <strain evidence="1 2">KU-00831-HH</strain>
    </source>
</reference>
<dbReference type="Proteomes" id="UP001465153">
    <property type="component" value="Unassembled WGS sequence"/>
</dbReference>
<protein>
    <submittedName>
        <fullName evidence="1">Uncharacterized protein</fullName>
    </submittedName>
</protein>
<organism evidence="1 2">
    <name type="scientific">Sessilibacter corallicola</name>
    <dbReference type="NCBI Taxonomy" id="2904075"/>
    <lineage>
        <taxon>Bacteria</taxon>
        <taxon>Pseudomonadati</taxon>
        <taxon>Pseudomonadota</taxon>
        <taxon>Gammaproteobacteria</taxon>
        <taxon>Cellvibrionales</taxon>
        <taxon>Cellvibrionaceae</taxon>
        <taxon>Sessilibacter</taxon>
    </lineage>
</organism>
<proteinExistence type="predicted"/>